<sequence>MTFGASEPAELAGERGAGDGLARVLERGRAKGWLSQDDLDELIREADLTVDYIDALRASVQAEGISWVEEHDADIDVDDLIKVVAAAVAQEQAVPVTAAVPAIEEPPAVVPKVVRARRPRRGSSGEDDPGGPYADLVRMYLGEIGKVPLLNAGEEVELARRIERGTQAAARLAELELLHGESGVPFQLRRAEERVVVDGLKAKEHLIRANLRLVVSIAKRYRSRSLSILDLVQEGNLGLIRAVDKFDYTRGFKFSTYATWWIRQAITRAIADQARTIRIPVHMVETINKVVRVQRQMHQETGREPSIEELAAAVALSGAKVREILKLNQDTVSLETPMGDENDFSLGDTIEDDSAEMPADAATRTLLNEAVKQALGELNDREQAVVRLRFGLDDGQMRTLEEVGKEFGVTRERVRQIEAKTLAKLRHPIRSQRLKEFLEEE</sequence>
<accession>A0A6J4I7T3</accession>
<dbReference type="PANTHER" id="PTHR30603">
    <property type="entry name" value="RNA POLYMERASE SIGMA FACTOR RPO"/>
    <property type="match status" value="1"/>
</dbReference>
<dbReference type="InterPro" id="IPR000943">
    <property type="entry name" value="RNA_pol_sigma70"/>
</dbReference>
<dbReference type="NCBIfam" id="TIGR02393">
    <property type="entry name" value="RpoD_Cterm"/>
    <property type="match status" value="1"/>
</dbReference>
<evidence type="ECO:0000256" key="5">
    <source>
        <dbReference type="ARBA" id="ARBA00023163"/>
    </source>
</evidence>
<keyword evidence="4 6" id="KW-0238">DNA-binding</keyword>
<dbReference type="InterPro" id="IPR009042">
    <property type="entry name" value="RNA_pol_sigma70_r1_2"/>
</dbReference>
<dbReference type="Pfam" id="PF00140">
    <property type="entry name" value="Sigma70_r1_2"/>
    <property type="match status" value="1"/>
</dbReference>
<dbReference type="PANTHER" id="PTHR30603:SF60">
    <property type="entry name" value="RNA POLYMERASE SIGMA FACTOR RPOD"/>
    <property type="match status" value="1"/>
</dbReference>
<evidence type="ECO:0000256" key="2">
    <source>
        <dbReference type="ARBA" id="ARBA00023015"/>
    </source>
</evidence>
<dbReference type="SUPFAM" id="SSF88946">
    <property type="entry name" value="Sigma2 domain of RNA polymerase sigma factors"/>
    <property type="match status" value="1"/>
</dbReference>
<dbReference type="AlphaFoldDB" id="A0A6J4I7T3"/>
<comment type="function">
    <text evidence="6">Sigma factors are initiation factors that promote the attachment of RNA polymerase to specific initiation sites and are then released. This sigma factor is the primary sigma factor during exponential growth.</text>
</comment>
<dbReference type="InterPro" id="IPR050239">
    <property type="entry name" value="Sigma-70_RNA_pol_init_factors"/>
</dbReference>
<dbReference type="GO" id="GO:0016987">
    <property type="term" value="F:sigma factor activity"/>
    <property type="evidence" value="ECO:0007669"/>
    <property type="project" value="UniProtKB-UniRule"/>
</dbReference>
<dbReference type="InterPro" id="IPR007624">
    <property type="entry name" value="RNA_pol_sigma70_r3"/>
</dbReference>
<dbReference type="InterPro" id="IPR007627">
    <property type="entry name" value="RNA_pol_sigma70_r2"/>
</dbReference>
<dbReference type="Gene3D" id="1.10.601.10">
    <property type="entry name" value="RNA Polymerase Primary Sigma Factor"/>
    <property type="match status" value="2"/>
</dbReference>
<feature type="domain" description="RNA polymerase sigma-70" evidence="8">
    <location>
        <begin position="399"/>
        <end position="425"/>
    </location>
</feature>
<dbReference type="GO" id="GO:0003677">
    <property type="term" value="F:DNA binding"/>
    <property type="evidence" value="ECO:0007669"/>
    <property type="project" value="UniProtKB-UniRule"/>
</dbReference>
<dbReference type="InterPro" id="IPR013325">
    <property type="entry name" value="RNA_pol_sigma_r2"/>
</dbReference>
<dbReference type="FunFam" id="1.10.601.10:FF:000001">
    <property type="entry name" value="RNA polymerase sigma factor SigA"/>
    <property type="match status" value="1"/>
</dbReference>
<name>A0A6J4I7T3_9ACTN</name>
<dbReference type="Pfam" id="PF04539">
    <property type="entry name" value="Sigma70_r3"/>
    <property type="match status" value="1"/>
</dbReference>
<evidence type="ECO:0000256" key="4">
    <source>
        <dbReference type="ARBA" id="ARBA00023125"/>
    </source>
</evidence>
<comment type="subcellular location">
    <subcellularLocation>
        <location evidence="6">Cytoplasm</location>
    </subcellularLocation>
</comment>
<dbReference type="EMBL" id="CADCSZ010000117">
    <property type="protein sequence ID" value="CAA9243787.1"/>
    <property type="molecule type" value="Genomic_DNA"/>
</dbReference>
<dbReference type="InterPro" id="IPR014284">
    <property type="entry name" value="RNA_pol_sigma-70_dom"/>
</dbReference>
<feature type="region of interest" description="Sigma-70 factor domain-3" evidence="6">
    <location>
        <begin position="285"/>
        <end position="361"/>
    </location>
</feature>
<dbReference type="InterPro" id="IPR028630">
    <property type="entry name" value="Sigma70_RpoD"/>
</dbReference>
<organism evidence="9">
    <name type="scientific">uncultured Acidimicrobiales bacterium</name>
    <dbReference type="NCBI Taxonomy" id="310071"/>
    <lineage>
        <taxon>Bacteria</taxon>
        <taxon>Bacillati</taxon>
        <taxon>Actinomycetota</taxon>
        <taxon>Acidimicrobiia</taxon>
        <taxon>Acidimicrobiales</taxon>
        <taxon>environmental samples</taxon>
    </lineage>
</organism>
<evidence type="ECO:0000256" key="6">
    <source>
        <dbReference type="HAMAP-Rule" id="MF_00963"/>
    </source>
</evidence>
<evidence type="ECO:0000313" key="9">
    <source>
        <dbReference type="EMBL" id="CAA9243787.1"/>
    </source>
</evidence>
<dbReference type="SUPFAM" id="SSF88659">
    <property type="entry name" value="Sigma3 and sigma4 domains of RNA polymerase sigma factors"/>
    <property type="match status" value="2"/>
</dbReference>
<dbReference type="GO" id="GO:0006352">
    <property type="term" value="P:DNA-templated transcription initiation"/>
    <property type="evidence" value="ECO:0007669"/>
    <property type="project" value="UniProtKB-UniRule"/>
</dbReference>
<keyword evidence="3 6" id="KW-0731">Sigma factor</keyword>
<dbReference type="PROSITE" id="PS00715">
    <property type="entry name" value="SIGMA70_1"/>
    <property type="match status" value="1"/>
</dbReference>
<feature type="DNA-binding region" description="H-T-H motif" evidence="6">
    <location>
        <begin position="400"/>
        <end position="419"/>
    </location>
</feature>
<evidence type="ECO:0000259" key="7">
    <source>
        <dbReference type="PROSITE" id="PS00715"/>
    </source>
</evidence>
<evidence type="ECO:0000256" key="3">
    <source>
        <dbReference type="ARBA" id="ARBA00023082"/>
    </source>
</evidence>
<dbReference type="Pfam" id="PF04542">
    <property type="entry name" value="Sigma70_r2"/>
    <property type="match status" value="1"/>
</dbReference>
<dbReference type="InterPro" id="IPR012760">
    <property type="entry name" value="RNA_pol_sigma_RpoD_C"/>
</dbReference>
<dbReference type="InterPro" id="IPR013324">
    <property type="entry name" value="RNA_pol_sigma_r3/r4-like"/>
</dbReference>
<feature type="short sequence motif" description="Interaction with polymerase core subunit RpoC" evidence="6">
    <location>
        <begin position="230"/>
        <end position="233"/>
    </location>
</feature>
<reference evidence="9" key="1">
    <citation type="submission" date="2020-02" db="EMBL/GenBank/DDBJ databases">
        <authorList>
            <person name="Meier V. D."/>
        </authorList>
    </citation>
    <scope>NUCLEOTIDE SEQUENCE</scope>
    <source>
        <strain evidence="9">AVDCRST_MAG76</strain>
    </source>
</reference>
<proteinExistence type="inferred from homology"/>
<protein>
    <recommendedName>
        <fullName evidence="6">RNA polymerase sigma factor SigA</fullName>
    </recommendedName>
</protein>
<dbReference type="GO" id="GO:0005737">
    <property type="term" value="C:cytoplasm"/>
    <property type="evidence" value="ECO:0007669"/>
    <property type="project" value="UniProtKB-SubCell"/>
</dbReference>
<dbReference type="Gene3D" id="1.10.10.10">
    <property type="entry name" value="Winged helix-like DNA-binding domain superfamily/Winged helix DNA-binding domain"/>
    <property type="match status" value="2"/>
</dbReference>
<keyword evidence="1 6" id="KW-0963">Cytoplasm</keyword>
<gene>
    <name evidence="6" type="primary">sigA</name>
    <name evidence="9" type="ORF">AVDCRST_MAG76-1916</name>
</gene>
<feature type="region of interest" description="Sigma-70 factor domain-4" evidence="6">
    <location>
        <begin position="374"/>
        <end position="427"/>
    </location>
</feature>
<dbReference type="CDD" id="cd06171">
    <property type="entry name" value="Sigma70_r4"/>
    <property type="match status" value="1"/>
</dbReference>
<comment type="similarity">
    <text evidence="6">Belongs to the sigma-70 factor family. RpoD/SigA subfamily.</text>
</comment>
<feature type="domain" description="RNA polymerase sigma-70" evidence="7">
    <location>
        <begin position="230"/>
        <end position="243"/>
    </location>
</feature>
<keyword evidence="2 6" id="KW-0805">Transcription regulation</keyword>
<dbReference type="InterPro" id="IPR036388">
    <property type="entry name" value="WH-like_DNA-bd_sf"/>
</dbReference>
<dbReference type="NCBIfam" id="TIGR02937">
    <property type="entry name" value="sigma70-ECF"/>
    <property type="match status" value="1"/>
</dbReference>
<comment type="subunit">
    <text evidence="6">Interacts transiently with the RNA polymerase catalytic core.</text>
</comment>
<dbReference type="Pfam" id="PF04545">
    <property type="entry name" value="Sigma70_r4"/>
    <property type="match status" value="1"/>
</dbReference>
<keyword evidence="5 6" id="KW-0804">Transcription</keyword>
<dbReference type="HAMAP" id="MF_00963">
    <property type="entry name" value="Sigma70_RpoD_SigA"/>
    <property type="match status" value="1"/>
</dbReference>
<evidence type="ECO:0000256" key="1">
    <source>
        <dbReference type="ARBA" id="ARBA00022490"/>
    </source>
</evidence>
<dbReference type="PRINTS" id="PR00046">
    <property type="entry name" value="SIGMA70FCT"/>
</dbReference>
<evidence type="ECO:0000259" key="8">
    <source>
        <dbReference type="PROSITE" id="PS00716"/>
    </source>
</evidence>
<feature type="region of interest" description="Sigma-70 factor domain-2" evidence="6">
    <location>
        <begin position="206"/>
        <end position="276"/>
    </location>
</feature>
<dbReference type="InterPro" id="IPR007630">
    <property type="entry name" value="RNA_pol_sigma70_r4"/>
</dbReference>
<dbReference type="PROSITE" id="PS00716">
    <property type="entry name" value="SIGMA70_2"/>
    <property type="match status" value="1"/>
</dbReference>